<dbReference type="Gene3D" id="3.40.1440.10">
    <property type="entry name" value="GIY-YIG endonuclease"/>
    <property type="match status" value="1"/>
</dbReference>
<dbReference type="Pfam" id="PF01541">
    <property type="entry name" value="GIY-YIG"/>
    <property type="match status" value="1"/>
</dbReference>
<evidence type="ECO:0000256" key="3">
    <source>
        <dbReference type="ARBA" id="ARBA00022769"/>
    </source>
</evidence>
<accession>A0A7D5SSG3</accession>
<dbReference type="InterPro" id="IPR036876">
    <property type="entry name" value="UVR_dom_sf"/>
</dbReference>
<dbReference type="InterPro" id="IPR004791">
    <property type="entry name" value="UvrC"/>
</dbReference>
<dbReference type="OrthoDB" id="121419at2157"/>
<comment type="subunit">
    <text evidence="6">Interacts with UvrB in an incision complex.</text>
</comment>
<dbReference type="Gene3D" id="3.30.420.340">
    <property type="entry name" value="UvrC, RNAse H endonuclease domain"/>
    <property type="match status" value="1"/>
</dbReference>
<evidence type="ECO:0000259" key="10">
    <source>
        <dbReference type="PROSITE" id="PS50165"/>
    </source>
</evidence>
<comment type="similarity">
    <text evidence="6">Belongs to the UvrC family.</text>
</comment>
<evidence type="ECO:0000313" key="12">
    <source>
        <dbReference type="Proteomes" id="UP000509667"/>
    </source>
</evidence>
<dbReference type="PANTHER" id="PTHR30562">
    <property type="entry name" value="UVRC/OXIDOREDUCTASE"/>
    <property type="match status" value="1"/>
</dbReference>
<evidence type="ECO:0000256" key="1">
    <source>
        <dbReference type="ARBA" id="ARBA00022490"/>
    </source>
</evidence>
<organism evidence="11 12">
    <name type="scientific">Halosimplex rubrum</name>
    <dbReference type="NCBI Taxonomy" id="869889"/>
    <lineage>
        <taxon>Archaea</taxon>
        <taxon>Methanobacteriati</taxon>
        <taxon>Methanobacteriota</taxon>
        <taxon>Stenosarchaea group</taxon>
        <taxon>Halobacteria</taxon>
        <taxon>Halobacteriales</taxon>
        <taxon>Haloarculaceae</taxon>
        <taxon>Halosimplex</taxon>
    </lineage>
</organism>
<evidence type="ECO:0000256" key="7">
    <source>
        <dbReference type="SAM" id="MobiDB-lite"/>
    </source>
</evidence>
<dbReference type="GO" id="GO:0009380">
    <property type="term" value="C:excinuclease repair complex"/>
    <property type="evidence" value="ECO:0007669"/>
    <property type="project" value="InterPro"/>
</dbReference>
<proteinExistence type="inferred from homology"/>
<dbReference type="NCBIfam" id="TIGR00194">
    <property type="entry name" value="uvrC"/>
    <property type="match status" value="1"/>
</dbReference>
<keyword evidence="2 6" id="KW-0227">DNA damage</keyword>
<dbReference type="InterPro" id="IPR001943">
    <property type="entry name" value="UVR_dom"/>
</dbReference>
<evidence type="ECO:0000256" key="2">
    <source>
        <dbReference type="ARBA" id="ARBA00022763"/>
    </source>
</evidence>
<dbReference type="RefSeq" id="WP_179909492.1">
    <property type="nucleotide sequence ID" value="NZ_CP058910.1"/>
</dbReference>
<dbReference type="SUPFAM" id="SSF82771">
    <property type="entry name" value="GIY-YIG endonuclease"/>
    <property type="match status" value="1"/>
</dbReference>
<reference evidence="11 12" key="1">
    <citation type="submission" date="2020-07" db="EMBL/GenBank/DDBJ databases">
        <title>Halosimplex pelagicum sp. nov. and Halosimplex rubrum sp. nov., isolated from salted brown alga Laminaria, and emended description of the genus Halosimplex.</title>
        <authorList>
            <person name="Cui H."/>
        </authorList>
    </citation>
    <scope>NUCLEOTIDE SEQUENCE [LARGE SCALE GENOMIC DNA]</scope>
    <source>
        <strain evidence="11 12">R27</strain>
    </source>
</reference>
<dbReference type="Pfam" id="PF22920">
    <property type="entry name" value="UvrC_RNaseH"/>
    <property type="match status" value="1"/>
</dbReference>
<dbReference type="Proteomes" id="UP000509667">
    <property type="component" value="Chromosome"/>
</dbReference>
<dbReference type="SMART" id="SM00278">
    <property type="entry name" value="HhH1"/>
    <property type="match status" value="2"/>
</dbReference>
<dbReference type="EMBL" id="CP058910">
    <property type="protein sequence ID" value="QLH79627.1"/>
    <property type="molecule type" value="Genomic_DNA"/>
</dbReference>
<dbReference type="InterPro" id="IPR000305">
    <property type="entry name" value="GIY-YIG_endonuc"/>
</dbReference>
<evidence type="ECO:0000313" key="11">
    <source>
        <dbReference type="EMBL" id="QLH79627.1"/>
    </source>
</evidence>
<dbReference type="PROSITE" id="PS50165">
    <property type="entry name" value="UVRC"/>
    <property type="match status" value="1"/>
</dbReference>
<dbReference type="InterPro" id="IPR050066">
    <property type="entry name" value="UvrABC_protein_C"/>
</dbReference>
<dbReference type="CDD" id="cd10434">
    <property type="entry name" value="GIY-YIG_UvrC_Cho"/>
    <property type="match status" value="1"/>
</dbReference>
<evidence type="ECO:0000256" key="5">
    <source>
        <dbReference type="ARBA" id="ARBA00023204"/>
    </source>
</evidence>
<dbReference type="SUPFAM" id="SSF47781">
    <property type="entry name" value="RuvA domain 2-like"/>
    <property type="match status" value="1"/>
</dbReference>
<keyword evidence="12" id="KW-1185">Reference proteome</keyword>
<sequence>MDPDAVRDRAGDLPAEPGVYQFLVRESRGRREGGSDADAYPTSGDGAAGSDSPTDGDDANGGASEPRTDSDLAETDAYERVLYVGKAVDLRSRVRSYGDPRSERIRRMVAEAESVEVAVTDTETQALLLEANLIKRHRPRYNVRLKDDKSYPLVQLTVHEFPRIEITRDPDPGATVFGPFTDKGRLETVVKAVRETYGLRGCSDHKFENRDRPCLDHDIGLCSGPCVPETDVDGEAYVGDVEAVERFFEGETGALADPIRREMEAAAGDQQFERAANLRDRLDAVEAIHGEAGDAVASEGRHEDPDRERAVDVLGVAVEGERATVARLHSEDGKLVDRERHTLDAPEGERAGAVLAAFIAQYYAERELPDAVLCSDHPDDGDLEGWLDAEGVALRVPGAGREATLVDLALKNARRRDRRDDEGRALTDALGLDARVERIEGFDVSHAQGKSAVGSDVTFVGGEPEKADYRRKKLADENDDYANMRSLVRWRADRAVEGRDERPDPDLLLIDGGEGQLGAARDALAAAGWDVPAVALAKDEELVVTPSGVYDWPDDAGHLHLLQRARDEAHRFAVQYHQTLRDDVSTVLDDIDGIGPETRKRLLRRFGSVENVRGASREELERVDGVGAKTAGTLAERL</sequence>
<dbReference type="PROSITE" id="PS50151">
    <property type="entry name" value="UVR"/>
    <property type="match status" value="1"/>
</dbReference>
<keyword evidence="4 6" id="KW-0267">Excision nuclease</keyword>
<feature type="compositionally biased region" description="Basic and acidic residues" evidence="7">
    <location>
        <begin position="1"/>
        <end position="11"/>
    </location>
</feature>
<keyword evidence="1 6" id="KW-0963">Cytoplasm</keyword>
<evidence type="ECO:0000259" key="8">
    <source>
        <dbReference type="PROSITE" id="PS50151"/>
    </source>
</evidence>
<keyword evidence="5 6" id="KW-0234">DNA repair</keyword>
<feature type="domain" description="GIY-YIG" evidence="9">
    <location>
        <begin position="15"/>
        <end position="143"/>
    </location>
</feature>
<dbReference type="Gene3D" id="1.10.150.20">
    <property type="entry name" value="5' to 3' exonuclease, C-terminal subdomain"/>
    <property type="match status" value="1"/>
</dbReference>
<feature type="region of interest" description="Disordered" evidence="7">
    <location>
        <begin position="1"/>
        <end position="74"/>
    </location>
</feature>
<keyword evidence="3 6" id="KW-0228">DNA excision</keyword>
<keyword evidence="6" id="KW-0742">SOS response</keyword>
<feature type="domain" description="UvrC family homology region profile" evidence="10">
    <location>
        <begin position="313"/>
        <end position="524"/>
    </location>
</feature>
<dbReference type="SMART" id="SM00465">
    <property type="entry name" value="GIYc"/>
    <property type="match status" value="1"/>
</dbReference>
<dbReference type="InterPro" id="IPR001162">
    <property type="entry name" value="UvrC_RNase_H_dom"/>
</dbReference>
<protein>
    <recommendedName>
        <fullName evidence="6">UvrABC system protein C</fullName>
        <shortName evidence="6">Protein UvrC</shortName>
    </recommendedName>
    <alternativeName>
        <fullName evidence="6">Excinuclease ABC subunit C</fullName>
    </alternativeName>
</protein>
<dbReference type="GO" id="GO:0009432">
    <property type="term" value="P:SOS response"/>
    <property type="evidence" value="ECO:0007669"/>
    <property type="project" value="UniProtKB-UniRule"/>
</dbReference>
<feature type="domain" description="UVR" evidence="8">
    <location>
        <begin position="253"/>
        <end position="288"/>
    </location>
</feature>
<dbReference type="Gene3D" id="4.10.860.10">
    <property type="entry name" value="UVR domain"/>
    <property type="match status" value="1"/>
</dbReference>
<dbReference type="SUPFAM" id="SSF46600">
    <property type="entry name" value="C-terminal UvrC-binding domain of UvrB"/>
    <property type="match status" value="1"/>
</dbReference>
<dbReference type="InterPro" id="IPR035901">
    <property type="entry name" value="GIY-YIG_endonuc_sf"/>
</dbReference>
<gene>
    <name evidence="6" type="primary">uvrC</name>
    <name evidence="11" type="ORF">HZS55_21040</name>
</gene>
<dbReference type="InterPro" id="IPR010994">
    <property type="entry name" value="RuvA_2-like"/>
</dbReference>
<dbReference type="PROSITE" id="PS50164">
    <property type="entry name" value="GIY_YIG"/>
    <property type="match status" value="1"/>
</dbReference>
<evidence type="ECO:0000256" key="6">
    <source>
        <dbReference type="HAMAP-Rule" id="MF_00203"/>
    </source>
</evidence>
<dbReference type="KEGG" id="hrr:HZS55_21040"/>
<dbReference type="GO" id="GO:0005737">
    <property type="term" value="C:cytoplasm"/>
    <property type="evidence" value="ECO:0007669"/>
    <property type="project" value="UniProtKB-SubCell"/>
</dbReference>
<dbReference type="InterPro" id="IPR047296">
    <property type="entry name" value="GIY-YIG_UvrC_Cho"/>
</dbReference>
<dbReference type="AlphaFoldDB" id="A0A7D5SSG3"/>
<dbReference type="GO" id="GO:0006289">
    <property type="term" value="P:nucleotide-excision repair"/>
    <property type="evidence" value="ECO:0007669"/>
    <property type="project" value="UniProtKB-UniRule"/>
</dbReference>
<dbReference type="HAMAP" id="MF_00203">
    <property type="entry name" value="UvrC"/>
    <property type="match status" value="1"/>
</dbReference>
<name>A0A7D5SSG3_9EURY</name>
<evidence type="ECO:0000256" key="4">
    <source>
        <dbReference type="ARBA" id="ARBA00022881"/>
    </source>
</evidence>
<dbReference type="InterPro" id="IPR038476">
    <property type="entry name" value="UvrC_RNase_H_dom_sf"/>
</dbReference>
<dbReference type="PANTHER" id="PTHR30562:SF1">
    <property type="entry name" value="UVRABC SYSTEM PROTEIN C"/>
    <property type="match status" value="1"/>
</dbReference>
<dbReference type="GeneID" id="56080405"/>
<comment type="subcellular location">
    <subcellularLocation>
        <location evidence="6">Cytoplasm</location>
    </subcellularLocation>
</comment>
<dbReference type="InterPro" id="IPR003583">
    <property type="entry name" value="Hlx-hairpin-Hlx_DNA-bd_motif"/>
</dbReference>
<dbReference type="Pfam" id="PF02151">
    <property type="entry name" value="UVR"/>
    <property type="match status" value="1"/>
</dbReference>
<dbReference type="Pfam" id="PF08459">
    <property type="entry name" value="UvrC_RNaseH_dom"/>
    <property type="match status" value="1"/>
</dbReference>
<dbReference type="Pfam" id="PF14520">
    <property type="entry name" value="HHH_5"/>
    <property type="match status" value="1"/>
</dbReference>
<evidence type="ECO:0000259" key="9">
    <source>
        <dbReference type="PROSITE" id="PS50164"/>
    </source>
</evidence>
<feature type="compositionally biased region" description="Basic and acidic residues" evidence="7">
    <location>
        <begin position="25"/>
        <end position="34"/>
    </location>
</feature>
<dbReference type="NCBIfam" id="NF011262">
    <property type="entry name" value="PRK14668.1"/>
    <property type="match status" value="1"/>
</dbReference>
<comment type="function">
    <text evidence="6">The UvrABC repair system catalyzes the recognition and processing of DNA lesions. UvrC both incises the 5' and 3' sides of the lesion. The N-terminal half is responsible for the 3' incision and the C-terminal half is responsible for the 5' incision.</text>
</comment>
<dbReference type="GO" id="GO:0009381">
    <property type="term" value="F:excinuclease ABC activity"/>
    <property type="evidence" value="ECO:0007669"/>
    <property type="project" value="UniProtKB-UniRule"/>
</dbReference>
<dbReference type="GO" id="GO:0003677">
    <property type="term" value="F:DNA binding"/>
    <property type="evidence" value="ECO:0007669"/>
    <property type="project" value="UniProtKB-UniRule"/>
</dbReference>